<evidence type="ECO:0000313" key="1">
    <source>
        <dbReference type="EMBL" id="KAI3800103.1"/>
    </source>
</evidence>
<proteinExistence type="predicted"/>
<sequence length="529" mass="58754">MTTKVALFICFIITFIFSCSPETTTTTGSINWWCTQTPHYQACNHYAAKSNISTATISINQFLDMTVKAAIDEARMVHKRAQVIEVNYPNVSGKSLWCSCVDYFDGIVFTLNMVLDHTNQPTPLDIHTWLSAGLTYINVCEKGFEMINITNTMLPVISTNLTQLLLNSLAIIVAIRGSNTNANSPGLHEWDFSNEYELSDLAMNKADVVVARDGSGNFTTVQEAVNSAGHRRGRGKRYVIYVKSGVYKEQVVIPRNVTFITMFGDGINKTIITGNRHSGGDRQGTSKAGDLKDSATFQVWGCRFIALDLTFQNTAGPKGGQAVAFLSGSDKSALYRCSIEGYQDTLFAYHSKQFYKECQIFGTVDFIFGGAHAVFQDCDIFLRKPLLGGGLVVTANGRKHFNESGGYSLQGCKITAAHDLKPVVGRYRKAFLGRPWFPYGRTVYMQSFLGELVDPRGWLDSWGFNKTTYCGEYKNYGPGSSTARRVKWRGYHAIKDPKIAERFTVAEFIAGNHWLPTSGVPYVPGFEKL</sequence>
<dbReference type="EMBL" id="CM042028">
    <property type="protein sequence ID" value="KAI3800103.1"/>
    <property type="molecule type" value="Genomic_DNA"/>
</dbReference>
<organism evidence="1 2">
    <name type="scientific">Smallanthus sonchifolius</name>
    <dbReference type="NCBI Taxonomy" id="185202"/>
    <lineage>
        <taxon>Eukaryota</taxon>
        <taxon>Viridiplantae</taxon>
        <taxon>Streptophyta</taxon>
        <taxon>Embryophyta</taxon>
        <taxon>Tracheophyta</taxon>
        <taxon>Spermatophyta</taxon>
        <taxon>Magnoliopsida</taxon>
        <taxon>eudicotyledons</taxon>
        <taxon>Gunneridae</taxon>
        <taxon>Pentapetalae</taxon>
        <taxon>asterids</taxon>
        <taxon>campanulids</taxon>
        <taxon>Asterales</taxon>
        <taxon>Asteraceae</taxon>
        <taxon>Asteroideae</taxon>
        <taxon>Heliantheae alliance</taxon>
        <taxon>Millerieae</taxon>
        <taxon>Smallanthus</taxon>
    </lineage>
</organism>
<comment type="caution">
    <text evidence="1">The sequence shown here is derived from an EMBL/GenBank/DDBJ whole genome shotgun (WGS) entry which is preliminary data.</text>
</comment>
<reference evidence="2" key="1">
    <citation type="journal article" date="2022" name="Mol. Ecol. Resour.">
        <title>The genomes of chicory, endive, great burdock and yacon provide insights into Asteraceae palaeo-polyploidization history and plant inulin production.</title>
        <authorList>
            <person name="Fan W."/>
            <person name="Wang S."/>
            <person name="Wang H."/>
            <person name="Wang A."/>
            <person name="Jiang F."/>
            <person name="Liu H."/>
            <person name="Zhao H."/>
            <person name="Xu D."/>
            <person name="Zhang Y."/>
        </authorList>
    </citation>
    <scope>NUCLEOTIDE SEQUENCE [LARGE SCALE GENOMIC DNA]</scope>
    <source>
        <strain evidence="2">cv. Yunnan</strain>
    </source>
</reference>
<reference evidence="1 2" key="2">
    <citation type="journal article" date="2022" name="Mol. Ecol. Resour.">
        <title>The genomes of chicory, endive, great burdock and yacon provide insights into Asteraceae paleo-polyploidization history and plant inulin production.</title>
        <authorList>
            <person name="Fan W."/>
            <person name="Wang S."/>
            <person name="Wang H."/>
            <person name="Wang A."/>
            <person name="Jiang F."/>
            <person name="Liu H."/>
            <person name="Zhao H."/>
            <person name="Xu D."/>
            <person name="Zhang Y."/>
        </authorList>
    </citation>
    <scope>NUCLEOTIDE SEQUENCE [LARGE SCALE GENOMIC DNA]</scope>
    <source>
        <strain evidence="2">cv. Yunnan</strain>
        <tissue evidence="1">Leaves</tissue>
    </source>
</reference>
<protein>
    <submittedName>
        <fullName evidence="1">Uncharacterized protein</fullName>
    </submittedName>
</protein>
<evidence type="ECO:0000313" key="2">
    <source>
        <dbReference type="Proteomes" id="UP001056120"/>
    </source>
</evidence>
<dbReference type="Proteomes" id="UP001056120">
    <property type="component" value="Linkage Group LG11"/>
</dbReference>
<accession>A0ACB9HXP6</accession>
<keyword evidence="2" id="KW-1185">Reference proteome</keyword>
<gene>
    <name evidence="1" type="ORF">L1987_35411</name>
</gene>
<name>A0ACB9HXP6_9ASTR</name>